<keyword evidence="3" id="KW-1185">Reference proteome</keyword>
<dbReference type="AlphaFoldDB" id="A0A151MB60"/>
<proteinExistence type="predicted"/>
<organism evidence="2 3">
    <name type="scientific">Alligator mississippiensis</name>
    <name type="common">American alligator</name>
    <dbReference type="NCBI Taxonomy" id="8496"/>
    <lineage>
        <taxon>Eukaryota</taxon>
        <taxon>Metazoa</taxon>
        <taxon>Chordata</taxon>
        <taxon>Craniata</taxon>
        <taxon>Vertebrata</taxon>
        <taxon>Euteleostomi</taxon>
        <taxon>Archelosauria</taxon>
        <taxon>Archosauria</taxon>
        <taxon>Crocodylia</taxon>
        <taxon>Alligatoridae</taxon>
        <taxon>Alligatorinae</taxon>
        <taxon>Alligator</taxon>
    </lineage>
</organism>
<evidence type="ECO:0000313" key="3">
    <source>
        <dbReference type="Proteomes" id="UP000050525"/>
    </source>
</evidence>
<accession>A0A151MB60</accession>
<reference evidence="2 3" key="1">
    <citation type="journal article" date="2012" name="Genome Biol.">
        <title>Sequencing three crocodilian genomes to illuminate the evolution of archosaurs and amniotes.</title>
        <authorList>
            <person name="St John J.A."/>
            <person name="Braun E.L."/>
            <person name="Isberg S.R."/>
            <person name="Miles L.G."/>
            <person name="Chong A.Y."/>
            <person name="Gongora J."/>
            <person name="Dalzell P."/>
            <person name="Moran C."/>
            <person name="Bed'hom B."/>
            <person name="Abzhanov A."/>
            <person name="Burgess S.C."/>
            <person name="Cooksey A.M."/>
            <person name="Castoe T.A."/>
            <person name="Crawford N.G."/>
            <person name="Densmore L.D."/>
            <person name="Drew J.C."/>
            <person name="Edwards S.V."/>
            <person name="Faircloth B.C."/>
            <person name="Fujita M.K."/>
            <person name="Greenwold M.J."/>
            <person name="Hoffmann F.G."/>
            <person name="Howard J.M."/>
            <person name="Iguchi T."/>
            <person name="Janes D.E."/>
            <person name="Khan S.Y."/>
            <person name="Kohno S."/>
            <person name="de Koning A.J."/>
            <person name="Lance S.L."/>
            <person name="McCarthy F.M."/>
            <person name="McCormack J.E."/>
            <person name="Merchant M.E."/>
            <person name="Peterson D.G."/>
            <person name="Pollock D.D."/>
            <person name="Pourmand N."/>
            <person name="Raney B.J."/>
            <person name="Roessler K.A."/>
            <person name="Sanford J.R."/>
            <person name="Sawyer R.H."/>
            <person name="Schmidt C.J."/>
            <person name="Triplett E.W."/>
            <person name="Tuberville T.D."/>
            <person name="Venegas-Anaya M."/>
            <person name="Howard J.T."/>
            <person name="Jarvis E.D."/>
            <person name="Guillette L.J.Jr."/>
            <person name="Glenn T.C."/>
            <person name="Green R.E."/>
            <person name="Ray D.A."/>
        </authorList>
    </citation>
    <scope>NUCLEOTIDE SEQUENCE [LARGE SCALE GENOMIC DNA]</scope>
    <source>
        <strain evidence="2">KSC_2009_1</strain>
    </source>
</reference>
<protein>
    <submittedName>
        <fullName evidence="2">Uncharacterized protein</fullName>
    </submittedName>
</protein>
<feature type="region of interest" description="Disordered" evidence="1">
    <location>
        <begin position="1"/>
        <end position="21"/>
    </location>
</feature>
<dbReference type="Proteomes" id="UP000050525">
    <property type="component" value="Unassembled WGS sequence"/>
</dbReference>
<evidence type="ECO:0000256" key="1">
    <source>
        <dbReference type="SAM" id="MobiDB-lite"/>
    </source>
</evidence>
<name>A0A151MB60_ALLMI</name>
<evidence type="ECO:0000313" key="2">
    <source>
        <dbReference type="EMBL" id="KYO21709.1"/>
    </source>
</evidence>
<feature type="region of interest" description="Disordered" evidence="1">
    <location>
        <begin position="46"/>
        <end position="71"/>
    </location>
</feature>
<comment type="caution">
    <text evidence="2">The sequence shown here is derived from an EMBL/GenBank/DDBJ whole genome shotgun (WGS) entry which is preliminary data.</text>
</comment>
<sequence length="71" mass="7543">MAPHLHLPAVGPIGASPSGGFGERVGHVNSVSRWRQWRAECQRRGPFHSPGCGGGAGPCHRRRAGPTRLPI</sequence>
<gene>
    <name evidence="2" type="ORF">Y1Q_0000429</name>
</gene>
<dbReference type="EMBL" id="AKHW03006283">
    <property type="protein sequence ID" value="KYO21709.1"/>
    <property type="molecule type" value="Genomic_DNA"/>
</dbReference>